<reference evidence="1" key="1">
    <citation type="submission" date="2022-06" db="EMBL/GenBank/DDBJ databases">
        <title>The First Complete Genome of the Simian Malaria Parasite Plasmodium brasilianum.</title>
        <authorList>
            <person name="Bajic M."/>
            <person name="Ravishankar S."/>
        </authorList>
    </citation>
    <scope>NUCLEOTIDE SEQUENCE</scope>
    <source>
        <strain evidence="1">Bolivian I</strain>
    </source>
</reference>
<gene>
    <name evidence="1" type="ORF">MKS88_000589</name>
</gene>
<keyword evidence="2" id="KW-1185">Reference proteome</keyword>
<organism evidence="1 2">
    <name type="scientific">Plasmodium brasilianum</name>
    <dbReference type="NCBI Taxonomy" id="5824"/>
    <lineage>
        <taxon>Eukaryota</taxon>
        <taxon>Sar</taxon>
        <taxon>Alveolata</taxon>
        <taxon>Apicomplexa</taxon>
        <taxon>Aconoidasida</taxon>
        <taxon>Haemosporida</taxon>
        <taxon>Plasmodiidae</taxon>
        <taxon>Plasmodium</taxon>
        <taxon>Plasmodium (Plasmodium)</taxon>
    </lineage>
</organism>
<evidence type="ECO:0000313" key="1">
    <source>
        <dbReference type="EMBL" id="KAI4841348.1"/>
    </source>
</evidence>
<name>A0ACB9YFI9_PLABR</name>
<dbReference type="EMBL" id="CM043769">
    <property type="protein sequence ID" value="KAI4841348.1"/>
    <property type="molecule type" value="Genomic_DNA"/>
</dbReference>
<proteinExistence type="predicted"/>
<sequence length="203" mass="24464">MAQEIKLLLFIKIVEFIFLIWLFPFYSDMNMFDMLREWNNFNIILYLRNYRSLENYGREIYYNIREITNDESYRKLKCRKYGLRFSLLLIFFLLVLMIPILDISFTYVEQNNGLFGEMCLLNVHITRNFDSLIIGGYIKIVEPIAKLFGLKITDFPAVETAVSILFNRMTFFSSAIIIILEVVYYYKNFIKNQKIKLKEIFYQ</sequence>
<protein>
    <submittedName>
        <fullName evidence="1">Uncharacterized protein</fullName>
    </submittedName>
</protein>
<accession>A0ACB9YFI9</accession>
<comment type="caution">
    <text evidence="1">The sequence shown here is derived from an EMBL/GenBank/DDBJ whole genome shotgun (WGS) entry which is preliminary data.</text>
</comment>
<evidence type="ECO:0000313" key="2">
    <source>
        <dbReference type="Proteomes" id="UP001056978"/>
    </source>
</evidence>
<dbReference type="Proteomes" id="UP001056978">
    <property type="component" value="Chromosome 1"/>
</dbReference>